<dbReference type="Proteomes" id="UP001600943">
    <property type="component" value="Unassembled WGS sequence"/>
</dbReference>
<organism evidence="1 2">
    <name type="scientific">Blautia hominis</name>
    <dbReference type="NCBI Taxonomy" id="2025493"/>
    <lineage>
        <taxon>Bacteria</taxon>
        <taxon>Bacillati</taxon>
        <taxon>Bacillota</taxon>
        <taxon>Clostridia</taxon>
        <taxon>Lachnospirales</taxon>
        <taxon>Lachnospiraceae</taxon>
        <taxon>Blautia</taxon>
    </lineage>
</organism>
<comment type="caution">
    <text evidence="1">The sequence shown here is derived from an EMBL/GenBank/DDBJ whole genome shotgun (WGS) entry which is preliminary data.</text>
</comment>
<proteinExistence type="predicted"/>
<protein>
    <submittedName>
        <fullName evidence="1">Uncharacterized protein</fullName>
    </submittedName>
</protein>
<dbReference type="EMBL" id="BAABYW010000001">
    <property type="protein sequence ID" value="GAA6410300.1"/>
    <property type="molecule type" value="Genomic_DNA"/>
</dbReference>
<name>A0ABQ0BFQ8_9FIRM</name>
<evidence type="ECO:0000313" key="2">
    <source>
        <dbReference type="Proteomes" id="UP001600943"/>
    </source>
</evidence>
<reference evidence="1 2" key="1">
    <citation type="submission" date="2024-04" db="EMBL/GenBank/DDBJ databases">
        <title>Defined microbial consortia suppress multidrug-resistant proinflammatory Enterobacteriaceae via ecological control.</title>
        <authorList>
            <person name="Furuichi M."/>
            <person name="Kawaguchi T."/>
            <person name="Pust M."/>
            <person name="Yasuma K."/>
            <person name="Plichta D."/>
            <person name="Hasegawa N."/>
            <person name="Ohya T."/>
            <person name="Bhattarai S."/>
            <person name="Sasajima S."/>
            <person name="Aoto Y."/>
            <person name="Tuganbaev T."/>
            <person name="Yaginuma M."/>
            <person name="Ueda M."/>
            <person name="Okahashi N."/>
            <person name="Amafuji K."/>
            <person name="Kiridooshi Y."/>
            <person name="Sugita K."/>
            <person name="Strazar M."/>
            <person name="Skelly A."/>
            <person name="Suda W."/>
            <person name="Hattori M."/>
            <person name="Nakamoto N."/>
            <person name="Caballero S."/>
            <person name="Norman J."/>
            <person name="Olle B."/>
            <person name="Tanoue T."/>
            <person name="Arita M."/>
            <person name="Bucci V."/>
            <person name="Atarashi K."/>
            <person name="Xavier R."/>
            <person name="Honda K."/>
        </authorList>
    </citation>
    <scope>NUCLEOTIDE SEQUENCE [LARGE SCALE GENOMIC DNA]</scope>
    <source>
        <strain evidence="2">k04-0078-D8-1</strain>
    </source>
</reference>
<sequence>MSVIGWQALSRCYFSTTADPVVKGTHFNAVFTAPVSICHAALAVFINQPDLFRHWNTGFASN</sequence>
<keyword evidence="2" id="KW-1185">Reference proteome</keyword>
<accession>A0ABQ0BFQ8</accession>
<gene>
    <name evidence="1" type="ORF">K040078D81_44170</name>
</gene>
<evidence type="ECO:0000313" key="1">
    <source>
        <dbReference type="EMBL" id="GAA6410300.1"/>
    </source>
</evidence>